<evidence type="ECO:0000256" key="1">
    <source>
        <dbReference type="ARBA" id="ARBA00022574"/>
    </source>
</evidence>
<dbReference type="PRINTS" id="PR00320">
    <property type="entry name" value="GPROTEINBRPT"/>
</dbReference>
<name>S8BZ29_9LAMI</name>
<dbReference type="InterPro" id="IPR019775">
    <property type="entry name" value="WD40_repeat_CS"/>
</dbReference>
<feature type="repeat" description="WD" evidence="3">
    <location>
        <begin position="385"/>
        <end position="426"/>
    </location>
</feature>
<feature type="compositionally biased region" description="Basic and acidic residues" evidence="4">
    <location>
        <begin position="123"/>
        <end position="137"/>
    </location>
</feature>
<dbReference type="Gene3D" id="2.130.10.10">
    <property type="entry name" value="YVTN repeat-like/Quinoprotein amine dehydrogenase"/>
    <property type="match status" value="2"/>
</dbReference>
<keyword evidence="2" id="KW-0677">Repeat</keyword>
<feature type="non-terminal residue" evidence="5">
    <location>
        <position position="616"/>
    </location>
</feature>
<feature type="compositionally biased region" description="Low complexity" evidence="4">
    <location>
        <begin position="339"/>
        <end position="351"/>
    </location>
</feature>
<accession>S8BZ29</accession>
<feature type="region of interest" description="Disordered" evidence="4">
    <location>
        <begin position="431"/>
        <end position="452"/>
    </location>
</feature>
<dbReference type="Pfam" id="PF00400">
    <property type="entry name" value="WD40"/>
    <property type="match status" value="3"/>
</dbReference>
<sequence>RRTLTMRWEGLRDNHDDNDDHFFESQARISSFNPVDLDSSGSDDEEFEDSRMSFASRISSATINTIRAAIDRNPMENYDMWTAEPGDIRERRKRLLQSMGLASSKDMLRLVSSKIVGSEQQVDENRPEANESRRDETEVPPPPLPSHRTAIVLVRSRSEGDIDAHSVETKRRKEELVGFVSKQRLTRTSSGVMVPTIGVFPYAAAVQTRRRNQIDPKTGILQTNGGGGFSSFYLIKNLDTGKEFIVKEYNDEGVWNKLSDVQTGKQLTTEEFEKSVGYSPAVKELMSRQDRDPHNDGRKLTNNGSYFSKSFRNSKRRGAAILKNIKTSMSVGLSKDQQEQQQNSQCEQQQQRNKMTTAAQSGWIKSRQHGKSYKEFTALYLSQEIQAHDGSINSARFTSDGRLLASAGEDTVIHVWEVQECDVVLAVSPDDTNPASSGTTPVHHPTPGNSFERPLVAEIAPPVSSKKKGKNNRKKEQSIPNYVNVPETVFAISEKPICTLKGHNDEVLDLSWSTSQLLLSSSMDKTVRLWDVETKSCLKMFSHSSYVTCIQFNPVDENYFISGSLDGKVRLWNIPDRYVADWADLHSIITAASYMPDGQGAIIGSHQGVCRLYNID</sequence>
<feature type="non-terminal residue" evidence="5">
    <location>
        <position position="1"/>
    </location>
</feature>
<dbReference type="InterPro" id="IPR020472">
    <property type="entry name" value="WD40_PAC1"/>
</dbReference>
<dbReference type="SUPFAM" id="SSF50978">
    <property type="entry name" value="WD40 repeat-like"/>
    <property type="match status" value="1"/>
</dbReference>
<evidence type="ECO:0000313" key="6">
    <source>
        <dbReference type="Proteomes" id="UP000015453"/>
    </source>
</evidence>
<dbReference type="PANTHER" id="PTHR14221">
    <property type="entry name" value="WD REPEAT DOMAIN 44"/>
    <property type="match status" value="1"/>
</dbReference>
<dbReference type="OrthoDB" id="408728at2759"/>
<feature type="compositionally biased region" description="Polar residues" evidence="4">
    <location>
        <begin position="300"/>
        <end position="310"/>
    </location>
</feature>
<protein>
    <submittedName>
        <fullName evidence="5">Uncharacterized protein</fullName>
    </submittedName>
</protein>
<dbReference type="InterPro" id="IPR015943">
    <property type="entry name" value="WD40/YVTN_repeat-like_dom_sf"/>
</dbReference>
<dbReference type="PANTHER" id="PTHR14221:SF41">
    <property type="entry name" value="TRANSDUCIN_WD40 REPEAT-LIKE SUPERFAMILY PROTEIN"/>
    <property type="match status" value="1"/>
</dbReference>
<dbReference type="EMBL" id="AUSU01008047">
    <property type="protein sequence ID" value="EPS59825.1"/>
    <property type="molecule type" value="Genomic_DNA"/>
</dbReference>
<keyword evidence="6" id="KW-1185">Reference proteome</keyword>
<evidence type="ECO:0000256" key="2">
    <source>
        <dbReference type="ARBA" id="ARBA00022737"/>
    </source>
</evidence>
<dbReference type="PROSITE" id="PS00678">
    <property type="entry name" value="WD_REPEATS_1"/>
    <property type="match status" value="2"/>
</dbReference>
<feature type="compositionally biased region" description="Basic and acidic residues" evidence="4">
    <location>
        <begin position="287"/>
        <end position="299"/>
    </location>
</feature>
<feature type="region of interest" description="Disordered" evidence="4">
    <location>
        <begin position="332"/>
        <end position="363"/>
    </location>
</feature>
<dbReference type="InterPro" id="IPR036322">
    <property type="entry name" value="WD40_repeat_dom_sf"/>
</dbReference>
<reference evidence="5 6" key="1">
    <citation type="journal article" date="2013" name="BMC Genomics">
        <title>The miniature genome of a carnivorous plant Genlisea aurea contains a low number of genes and short non-coding sequences.</title>
        <authorList>
            <person name="Leushkin E.V."/>
            <person name="Sutormin R.A."/>
            <person name="Nabieva E.R."/>
            <person name="Penin A.A."/>
            <person name="Kondrashov A.S."/>
            <person name="Logacheva M.D."/>
        </authorList>
    </citation>
    <scope>NUCLEOTIDE SEQUENCE [LARGE SCALE GENOMIC DNA]</scope>
</reference>
<dbReference type="SMART" id="SM00320">
    <property type="entry name" value="WD40"/>
    <property type="match status" value="4"/>
</dbReference>
<dbReference type="PROSITE" id="PS50082">
    <property type="entry name" value="WD_REPEATS_2"/>
    <property type="match status" value="3"/>
</dbReference>
<feature type="region of interest" description="Disordered" evidence="4">
    <location>
        <begin position="114"/>
        <end position="146"/>
    </location>
</feature>
<dbReference type="InterPro" id="IPR040324">
    <property type="entry name" value="WDR44/Dgr2"/>
</dbReference>
<feature type="compositionally biased region" description="Polar residues" evidence="4">
    <location>
        <begin position="431"/>
        <end position="440"/>
    </location>
</feature>
<dbReference type="AlphaFoldDB" id="S8BZ29"/>
<gene>
    <name evidence="5" type="ORF">M569_14979</name>
</gene>
<proteinExistence type="predicted"/>
<feature type="repeat" description="WD" evidence="3">
    <location>
        <begin position="540"/>
        <end position="574"/>
    </location>
</feature>
<organism evidence="5 6">
    <name type="scientific">Genlisea aurea</name>
    <dbReference type="NCBI Taxonomy" id="192259"/>
    <lineage>
        <taxon>Eukaryota</taxon>
        <taxon>Viridiplantae</taxon>
        <taxon>Streptophyta</taxon>
        <taxon>Embryophyta</taxon>
        <taxon>Tracheophyta</taxon>
        <taxon>Spermatophyta</taxon>
        <taxon>Magnoliopsida</taxon>
        <taxon>eudicotyledons</taxon>
        <taxon>Gunneridae</taxon>
        <taxon>Pentapetalae</taxon>
        <taxon>asterids</taxon>
        <taxon>lamiids</taxon>
        <taxon>Lamiales</taxon>
        <taxon>Lentibulariaceae</taxon>
        <taxon>Genlisea</taxon>
    </lineage>
</organism>
<keyword evidence="1 3" id="KW-0853">WD repeat</keyword>
<dbReference type="PROSITE" id="PS50294">
    <property type="entry name" value="WD_REPEATS_REGION"/>
    <property type="match status" value="3"/>
</dbReference>
<dbReference type="InterPro" id="IPR001680">
    <property type="entry name" value="WD40_rpt"/>
</dbReference>
<comment type="caution">
    <text evidence="5">The sequence shown here is derived from an EMBL/GenBank/DDBJ whole genome shotgun (WGS) entry which is preliminary data.</text>
</comment>
<feature type="repeat" description="WD" evidence="3">
    <location>
        <begin position="500"/>
        <end position="540"/>
    </location>
</feature>
<evidence type="ECO:0000256" key="4">
    <source>
        <dbReference type="SAM" id="MobiDB-lite"/>
    </source>
</evidence>
<dbReference type="Proteomes" id="UP000015453">
    <property type="component" value="Unassembled WGS sequence"/>
</dbReference>
<feature type="region of interest" description="Disordered" evidence="4">
    <location>
        <begin position="287"/>
        <end position="310"/>
    </location>
</feature>
<evidence type="ECO:0000256" key="3">
    <source>
        <dbReference type="PROSITE-ProRule" id="PRU00221"/>
    </source>
</evidence>
<evidence type="ECO:0000313" key="5">
    <source>
        <dbReference type="EMBL" id="EPS59825.1"/>
    </source>
</evidence>